<evidence type="ECO:0000313" key="1">
    <source>
        <dbReference type="EMBL" id="CAG9538183.1"/>
    </source>
</evidence>
<evidence type="ECO:0000313" key="2">
    <source>
        <dbReference type="Proteomes" id="UP000746747"/>
    </source>
</evidence>
<comment type="caution">
    <text evidence="1">The sequence shown here is derived from an EMBL/GenBank/DDBJ whole genome shotgun (WGS) entry which is preliminary data.</text>
</comment>
<reference evidence="1" key="1">
    <citation type="submission" date="2021-09" db="EMBL/GenBank/DDBJ databases">
        <authorList>
            <consortium name="Pathogen Informatics"/>
        </authorList>
    </citation>
    <scope>NUCLEOTIDE SEQUENCE</scope>
</reference>
<accession>A0A8J2Q2R9</accession>
<dbReference type="AlphaFoldDB" id="A0A8J2Q2R9"/>
<name>A0A8J2Q2R9_9BILA</name>
<sequence>MAIKCFHFSMKQLLLLLAVATCSYLIIGKSIIPA</sequence>
<organism evidence="1 2">
    <name type="scientific">Cercopithifilaria johnstoni</name>
    <dbReference type="NCBI Taxonomy" id="2874296"/>
    <lineage>
        <taxon>Eukaryota</taxon>
        <taxon>Metazoa</taxon>
        <taxon>Ecdysozoa</taxon>
        <taxon>Nematoda</taxon>
        <taxon>Chromadorea</taxon>
        <taxon>Rhabditida</taxon>
        <taxon>Spirurina</taxon>
        <taxon>Spiruromorpha</taxon>
        <taxon>Filarioidea</taxon>
        <taxon>Onchocercidae</taxon>
        <taxon>Cercopithifilaria</taxon>
    </lineage>
</organism>
<gene>
    <name evidence="1" type="ORF">CJOHNSTONI_LOCUS7916</name>
</gene>
<protein>
    <submittedName>
        <fullName evidence="1">Uncharacterized protein</fullName>
    </submittedName>
</protein>
<proteinExistence type="predicted"/>
<dbReference type="Proteomes" id="UP000746747">
    <property type="component" value="Unassembled WGS sequence"/>
</dbReference>
<keyword evidence="2" id="KW-1185">Reference proteome</keyword>
<feature type="non-terminal residue" evidence="1">
    <location>
        <position position="34"/>
    </location>
</feature>
<dbReference type="EMBL" id="CAKAEH010001632">
    <property type="protein sequence ID" value="CAG9538183.1"/>
    <property type="molecule type" value="Genomic_DNA"/>
</dbReference>